<reference evidence="3 4" key="1">
    <citation type="submission" date="2024-11" db="EMBL/GenBank/DDBJ databases">
        <title>Chromosome-level genome assembly of Eucalyptus globulus Labill. provides insights into its genome evolution.</title>
        <authorList>
            <person name="Li X."/>
        </authorList>
    </citation>
    <scope>NUCLEOTIDE SEQUENCE [LARGE SCALE GENOMIC DNA]</scope>
    <source>
        <strain evidence="3">CL2024</strain>
        <tissue evidence="3">Fresh tender leaves</tissue>
    </source>
</reference>
<dbReference type="NCBIfam" id="TIGR00756">
    <property type="entry name" value="PPR"/>
    <property type="match status" value="6"/>
</dbReference>
<dbReference type="FunFam" id="1.25.40.10:FF:000694">
    <property type="entry name" value="Pentatricopeptide repeat-containing protein At3g50420"/>
    <property type="match status" value="1"/>
</dbReference>
<dbReference type="PANTHER" id="PTHR24015:SF1672">
    <property type="entry name" value="OS06G0506100 PROTEIN"/>
    <property type="match status" value="1"/>
</dbReference>
<dbReference type="GO" id="GO:0099402">
    <property type="term" value="P:plant organ development"/>
    <property type="evidence" value="ECO:0007669"/>
    <property type="project" value="UniProtKB-ARBA"/>
</dbReference>
<dbReference type="Pfam" id="PF01535">
    <property type="entry name" value="PPR"/>
    <property type="match status" value="5"/>
</dbReference>
<dbReference type="Proteomes" id="UP001634007">
    <property type="component" value="Unassembled WGS sequence"/>
</dbReference>
<sequence length="768" mass="85916">MIKEPKPHLLTVWIRRLHAPPPSTSPLLKNGQSHDDLHLISLCKRNLYREALEAFDALRRTPGSRISSAQTWVGLVCACSSLRSLKHGRRVHDHIRASGARTDIILDNHVINMYGKCGSMADARKVFDEMRHRNVVSWTSLIAGYSQNGQNIDAVRLYFEMLRSGLLPDHFTFGSVLKACSGLGGVGLGTQLHAHVVKSEFGSHLIAQNALIAMYTKLDRIDDACRVYHRIKEKDLISWSSMIAGFSQLNHELQALRYFKEMLCQGLYRPNEFTFGSVFSACGSLVQPEIGRQIHGICIKFGFAGNKFAGCALCDMYAKFGLLGSSKIVFHQIETPDLISWNAALAGFATNGHSNETISYFNQMRHLNLHPDDITIRSLLCACTSPSSLQQGKQMHSYIIKMAFVLDISVCNALVTMYAKCSNLMEALKAFQEMRHHDDLISWNAILVACMQHKEPMEVFKLFKLLLISEVKPDYITLTTMIGAYTEMASLDMGSQVHCYAVKTGLVLDVSVANALIDMYAKCGSLKIARTLFDSIVNPDVISWSSLIVGYAQYGHAEEALKLYEKMRSLGVKPNEVTIVGVLTACSHVGLVEEGWELYKTMELEHGILPTKEHSACVVDLLARAGHLYEAKDFIKQMEDAPDIVVWKALLAASKTHKNLEIGRWAAENLLKLDPLNATAHVLLCSIYASTGHWDDVGRLRSLMRELGVSKVPGQSWIEIKSRVHAFLADDNLHPERDKIYQVMGELWLQLLDHDYVPFQNQALSRLS</sequence>
<keyword evidence="1" id="KW-0677">Repeat</keyword>
<accession>A0ABD3JWN3</accession>
<proteinExistence type="predicted"/>
<evidence type="ECO:0000256" key="2">
    <source>
        <dbReference type="PROSITE-ProRule" id="PRU00708"/>
    </source>
</evidence>
<dbReference type="Pfam" id="PF20431">
    <property type="entry name" value="E_motif"/>
    <property type="match status" value="1"/>
</dbReference>
<dbReference type="PROSITE" id="PS51375">
    <property type="entry name" value="PPR"/>
    <property type="match status" value="7"/>
</dbReference>
<feature type="repeat" description="PPR" evidence="2">
    <location>
        <begin position="540"/>
        <end position="574"/>
    </location>
</feature>
<dbReference type="EMBL" id="JBJKBG010000007">
    <property type="protein sequence ID" value="KAL3730604.1"/>
    <property type="molecule type" value="Genomic_DNA"/>
</dbReference>
<organism evidence="3 4">
    <name type="scientific">Eucalyptus globulus</name>
    <name type="common">Tasmanian blue gum</name>
    <dbReference type="NCBI Taxonomy" id="34317"/>
    <lineage>
        <taxon>Eukaryota</taxon>
        <taxon>Viridiplantae</taxon>
        <taxon>Streptophyta</taxon>
        <taxon>Embryophyta</taxon>
        <taxon>Tracheophyta</taxon>
        <taxon>Spermatophyta</taxon>
        <taxon>Magnoliopsida</taxon>
        <taxon>eudicotyledons</taxon>
        <taxon>Gunneridae</taxon>
        <taxon>Pentapetalae</taxon>
        <taxon>rosids</taxon>
        <taxon>malvids</taxon>
        <taxon>Myrtales</taxon>
        <taxon>Myrtaceae</taxon>
        <taxon>Myrtoideae</taxon>
        <taxon>Eucalypteae</taxon>
        <taxon>Eucalyptus</taxon>
    </lineage>
</organism>
<dbReference type="GO" id="GO:0016070">
    <property type="term" value="P:RNA metabolic process"/>
    <property type="evidence" value="ECO:0007669"/>
    <property type="project" value="UniProtKB-ARBA"/>
</dbReference>
<dbReference type="PANTHER" id="PTHR24015">
    <property type="entry name" value="OS07G0578800 PROTEIN-RELATED"/>
    <property type="match status" value="1"/>
</dbReference>
<keyword evidence="4" id="KW-1185">Reference proteome</keyword>
<dbReference type="InterPro" id="IPR011990">
    <property type="entry name" value="TPR-like_helical_dom_sf"/>
</dbReference>
<evidence type="ECO:0000313" key="3">
    <source>
        <dbReference type="EMBL" id="KAL3730604.1"/>
    </source>
</evidence>
<dbReference type="InterPro" id="IPR046960">
    <property type="entry name" value="PPR_At4g14850-like_plant"/>
</dbReference>
<gene>
    <name evidence="3" type="ORF">ACJRO7_027604</name>
</gene>
<dbReference type="FunFam" id="1.25.40.10:FF:000344">
    <property type="entry name" value="Pentatricopeptide repeat-containing protein"/>
    <property type="match status" value="1"/>
</dbReference>
<dbReference type="FunFam" id="1.25.40.10:FF:000158">
    <property type="entry name" value="pentatricopeptide repeat-containing protein At2g33680"/>
    <property type="match status" value="1"/>
</dbReference>
<feature type="repeat" description="PPR" evidence="2">
    <location>
        <begin position="235"/>
        <end position="269"/>
    </location>
</feature>
<dbReference type="Gene3D" id="1.25.40.10">
    <property type="entry name" value="Tetratricopeptide repeat domain"/>
    <property type="match status" value="5"/>
</dbReference>
<dbReference type="InterPro" id="IPR046848">
    <property type="entry name" value="E_motif"/>
</dbReference>
<dbReference type="Pfam" id="PF13041">
    <property type="entry name" value="PPR_2"/>
    <property type="match status" value="3"/>
</dbReference>
<name>A0ABD3JWN3_EUCGL</name>
<protein>
    <recommendedName>
        <fullName evidence="5">Pentatricopeptide repeat-containing protein</fullName>
    </recommendedName>
</protein>
<dbReference type="InterPro" id="IPR002885">
    <property type="entry name" value="PPR_rpt"/>
</dbReference>
<evidence type="ECO:0008006" key="5">
    <source>
        <dbReference type="Google" id="ProtNLM"/>
    </source>
</evidence>
<feature type="repeat" description="PPR" evidence="2">
    <location>
        <begin position="439"/>
        <end position="473"/>
    </location>
</feature>
<feature type="repeat" description="PPR" evidence="2">
    <location>
        <begin position="407"/>
        <end position="437"/>
    </location>
</feature>
<feature type="repeat" description="PPR" evidence="2">
    <location>
        <begin position="134"/>
        <end position="168"/>
    </location>
</feature>
<evidence type="ECO:0000313" key="4">
    <source>
        <dbReference type="Proteomes" id="UP001634007"/>
    </source>
</evidence>
<feature type="repeat" description="PPR" evidence="2">
    <location>
        <begin position="103"/>
        <end position="133"/>
    </location>
</feature>
<dbReference type="SUPFAM" id="SSF48452">
    <property type="entry name" value="TPR-like"/>
    <property type="match status" value="1"/>
</dbReference>
<comment type="caution">
    <text evidence="3">The sequence shown here is derived from an EMBL/GenBank/DDBJ whole genome shotgun (WGS) entry which is preliminary data.</text>
</comment>
<evidence type="ECO:0000256" key="1">
    <source>
        <dbReference type="ARBA" id="ARBA00022737"/>
    </source>
</evidence>
<dbReference type="AlphaFoldDB" id="A0ABD3JWN3"/>
<feature type="repeat" description="PPR" evidence="2">
    <location>
        <begin position="337"/>
        <end position="371"/>
    </location>
</feature>